<name>A0A2P2BXW2_9ZZZZ</name>
<accession>A0A2P2BXW2</accession>
<reference evidence="1" key="1">
    <citation type="submission" date="2015-08" db="EMBL/GenBank/DDBJ databases">
        <authorList>
            <person name="Babu N.S."/>
            <person name="Beckwith C.J."/>
            <person name="Beseler K.G."/>
            <person name="Brison A."/>
            <person name="Carone J.V."/>
            <person name="Caskin T.P."/>
            <person name="Diamond M."/>
            <person name="Durham M.E."/>
            <person name="Foxe J.M."/>
            <person name="Go M."/>
            <person name="Henderson B.A."/>
            <person name="Jones I.B."/>
            <person name="McGettigan J.A."/>
            <person name="Micheletti S.J."/>
            <person name="Nasrallah M.E."/>
            <person name="Ortiz D."/>
            <person name="Piller C.R."/>
            <person name="Privatt S.R."/>
            <person name="Schneider S.L."/>
            <person name="Sharp S."/>
            <person name="Smith T.C."/>
            <person name="Stanton J.D."/>
            <person name="Ullery H.E."/>
            <person name="Wilson R.J."/>
            <person name="Serrano M.G."/>
            <person name="Buck G."/>
            <person name="Lee V."/>
            <person name="Wang Y."/>
            <person name="Carvalho R."/>
            <person name="Voegtly L."/>
            <person name="Shi R."/>
            <person name="Duckworth R."/>
            <person name="Johnson A."/>
            <person name="Loviza R."/>
            <person name="Walstead R."/>
            <person name="Shah Z."/>
            <person name="Kiflezghi M."/>
            <person name="Wade K."/>
            <person name="Ball S.L."/>
            <person name="Bradley K.W."/>
            <person name="Asai D.J."/>
            <person name="Bowman C.A."/>
            <person name="Russell D.A."/>
            <person name="Pope W.H."/>
            <person name="Jacobs-Sera D."/>
            <person name="Hendrix R.W."/>
            <person name="Hatfull G.F."/>
        </authorList>
    </citation>
    <scope>NUCLEOTIDE SEQUENCE</scope>
</reference>
<protein>
    <submittedName>
        <fullName evidence="1">Uncharacterized protein</fullName>
    </submittedName>
</protein>
<evidence type="ECO:0000313" key="1">
    <source>
        <dbReference type="EMBL" id="CUR54588.1"/>
    </source>
</evidence>
<proteinExistence type="predicted"/>
<dbReference type="AlphaFoldDB" id="A0A2P2BXW2"/>
<organism evidence="1">
    <name type="scientific">metagenome</name>
    <dbReference type="NCBI Taxonomy" id="256318"/>
    <lineage>
        <taxon>unclassified sequences</taxon>
        <taxon>metagenomes</taxon>
    </lineage>
</organism>
<gene>
    <name evidence="1" type="ORF">NOCA2190045</name>
</gene>
<sequence length="67" mass="8178">MRPVVYRPAERPEVEVLVDGRWHYGQLRMWTRHDSGWRAQVTWTRDTAENRIDSFPSERVRKLEPDR</sequence>
<dbReference type="EMBL" id="CZKA01000011">
    <property type="protein sequence ID" value="CUR54588.1"/>
    <property type="molecule type" value="Genomic_DNA"/>
</dbReference>